<gene>
    <name evidence="2" type="ORF">I2501_05880</name>
</gene>
<sequence length="90" mass="9949">MSESATAAATPPLVTPVRVICAVLLLAPFVALLWVSSYSRLTPAFIGIPFFYWYQLLWVILSALMTGVAYVLFTREEKRRKAEAKAGAVK</sequence>
<keyword evidence="1" id="KW-0812">Transmembrane</keyword>
<dbReference type="Proteomes" id="UP000657385">
    <property type="component" value="Unassembled WGS sequence"/>
</dbReference>
<dbReference type="PANTHER" id="PTHR40034">
    <property type="entry name" value="BSL5891 PROTEIN"/>
    <property type="match status" value="1"/>
</dbReference>
<comment type="caution">
    <text evidence="2">The sequence shown here is derived from an EMBL/GenBank/DDBJ whole genome shotgun (WGS) entry which is preliminary data.</text>
</comment>
<proteinExistence type="predicted"/>
<evidence type="ECO:0000313" key="3">
    <source>
        <dbReference type="Proteomes" id="UP000657385"/>
    </source>
</evidence>
<feature type="transmembrane region" description="Helical" evidence="1">
    <location>
        <begin position="19"/>
        <end position="39"/>
    </location>
</feature>
<evidence type="ECO:0000256" key="1">
    <source>
        <dbReference type="SAM" id="Phobius"/>
    </source>
</evidence>
<feature type="transmembrane region" description="Helical" evidence="1">
    <location>
        <begin position="51"/>
        <end position="73"/>
    </location>
</feature>
<dbReference type="AlphaFoldDB" id="A0A931AZ96"/>
<keyword evidence="3" id="KW-1185">Reference proteome</keyword>
<name>A0A931AZ96_9ACTN</name>
<keyword evidence="1" id="KW-0472">Membrane</keyword>
<accession>A0A931AZ96</accession>
<organism evidence="2 3">
    <name type="scientific">Streptacidiphilus fuscans</name>
    <dbReference type="NCBI Taxonomy" id="2789292"/>
    <lineage>
        <taxon>Bacteria</taxon>
        <taxon>Bacillati</taxon>
        <taxon>Actinomycetota</taxon>
        <taxon>Actinomycetes</taxon>
        <taxon>Kitasatosporales</taxon>
        <taxon>Streptomycetaceae</taxon>
        <taxon>Streptacidiphilus</taxon>
    </lineage>
</organism>
<keyword evidence="1" id="KW-1133">Transmembrane helix</keyword>
<evidence type="ECO:0000313" key="2">
    <source>
        <dbReference type="EMBL" id="MBF9067569.1"/>
    </source>
</evidence>
<protein>
    <submittedName>
        <fullName evidence="2">DUF3311 domain-containing protein</fullName>
    </submittedName>
</protein>
<dbReference type="InterPro" id="IPR021741">
    <property type="entry name" value="DUF3311"/>
</dbReference>
<dbReference type="Pfam" id="PF11755">
    <property type="entry name" value="DUF3311"/>
    <property type="match status" value="1"/>
</dbReference>
<dbReference type="RefSeq" id="WP_196192733.1">
    <property type="nucleotide sequence ID" value="NZ_JADPRT010000002.1"/>
</dbReference>
<dbReference type="EMBL" id="JADPRT010000002">
    <property type="protein sequence ID" value="MBF9067569.1"/>
    <property type="molecule type" value="Genomic_DNA"/>
</dbReference>
<reference evidence="2" key="1">
    <citation type="submission" date="2020-11" db="EMBL/GenBank/DDBJ databases">
        <title>Isolation and identification of active actinomycetes.</title>
        <authorList>
            <person name="Yu B."/>
        </authorList>
    </citation>
    <scope>NUCLEOTIDE SEQUENCE</scope>
    <source>
        <strain evidence="2">NEAU-YB345</strain>
    </source>
</reference>
<dbReference type="PANTHER" id="PTHR40034:SF1">
    <property type="entry name" value="BSL5891 PROTEIN"/>
    <property type="match status" value="1"/>
</dbReference>